<evidence type="ECO:0000256" key="1">
    <source>
        <dbReference type="ARBA" id="ARBA00010838"/>
    </source>
</evidence>
<evidence type="ECO:0000256" key="2">
    <source>
        <dbReference type="ARBA" id="ARBA00022801"/>
    </source>
</evidence>
<dbReference type="RefSeq" id="WP_172667796.1">
    <property type="nucleotide sequence ID" value="NZ_DF968181.1"/>
</dbReference>
<dbReference type="GO" id="GO:0005975">
    <property type="term" value="P:carbohydrate metabolic process"/>
    <property type="evidence" value="ECO:0007669"/>
    <property type="project" value="InterPro"/>
</dbReference>
<dbReference type="PRINTS" id="PR00131">
    <property type="entry name" value="GLHYDRLASE1"/>
</dbReference>
<evidence type="ECO:0000313" key="5">
    <source>
        <dbReference type="EMBL" id="GAP41782.1"/>
    </source>
</evidence>
<organism evidence="5">
    <name type="scientific">Flexilinea flocculi</name>
    <dbReference type="NCBI Taxonomy" id="1678840"/>
    <lineage>
        <taxon>Bacteria</taxon>
        <taxon>Bacillati</taxon>
        <taxon>Chloroflexota</taxon>
        <taxon>Anaerolineae</taxon>
        <taxon>Anaerolineales</taxon>
        <taxon>Anaerolineaceae</taxon>
        <taxon>Flexilinea</taxon>
    </lineage>
</organism>
<comment type="similarity">
    <text evidence="1 4">Belongs to the glycosyl hydrolase 1 family.</text>
</comment>
<accession>A0A0S7BXQ5</accession>
<evidence type="ECO:0000256" key="3">
    <source>
        <dbReference type="ARBA" id="ARBA00023295"/>
    </source>
</evidence>
<protein>
    <submittedName>
        <fullName evidence="5">Beta-glucosidase/6-phospho-beta-glucosidase/ beta-galactosidase</fullName>
    </submittedName>
</protein>
<dbReference type="AlphaFoldDB" id="A0A0S7BXQ5"/>
<sequence>MPSATFNFPKKFYWGTATSSHQVEGQNKNNWSVWESSRGKILNGHTSGLACDWWGGRWKEDFDRAAETGQNSHRLSIEWSRIQPEYDRWDEEALDYYREIIRGLISRGIRPMVTLHHFSDPLWFTEVGGWEYADAPVVFMKYVEKVVSAFKPLVKEWITINEPNVYVLCGYLTGTFPPGKKMDLPSAFQVLSNMVQAHALAYHFIHRRQTDAKVGVSINYRGFTPKNHTPRDRWLANVLNSNFNNSFMNAISKGRLKFGLRSNSQKKAKDTFDFVGLNYYTCSQVHLGPYLNRFLSYPEDAVLSDSGFIANQPEHFYQAIEWGASYGKPVIVTENGIENADDSIRPEYLADHIYQLWRAYNNNLPVQGYYHWTLVDNFEWDRGWTQRFGLWGLENKTQKRIRRPSVDFYQEICKKNYLDSEDVAKFAPKSFEKLFES</sequence>
<evidence type="ECO:0000256" key="4">
    <source>
        <dbReference type="RuleBase" id="RU003690"/>
    </source>
</evidence>
<dbReference type="PATRIC" id="fig|1678840.3.peg.3307"/>
<dbReference type="PANTHER" id="PTHR10353:SF209">
    <property type="entry name" value="GALACTOLIPID GALACTOSYLTRANSFERASE SFR2, CHLOROPLASTIC"/>
    <property type="match status" value="1"/>
</dbReference>
<dbReference type="SUPFAM" id="SSF51445">
    <property type="entry name" value="(Trans)glycosidases"/>
    <property type="match status" value="1"/>
</dbReference>
<proteinExistence type="inferred from homology"/>
<reference evidence="5" key="1">
    <citation type="journal article" date="2015" name="Genome Announc.">
        <title>Draft Genome Sequence of Anaerolineae Strain TC1, a Novel Isolate from a Methanogenic Wastewater Treatment System.</title>
        <authorList>
            <person name="Matsuura N."/>
            <person name="Tourlousse D.M."/>
            <person name="Sun L."/>
            <person name="Toyonaga M."/>
            <person name="Kuroda K."/>
            <person name="Ohashi A."/>
            <person name="Cruz R."/>
            <person name="Yamaguchi T."/>
            <person name="Sekiguchi Y."/>
        </authorList>
    </citation>
    <scope>NUCLEOTIDE SEQUENCE [LARGE SCALE GENOMIC DNA]</scope>
    <source>
        <strain evidence="5">TC1</strain>
    </source>
</reference>
<dbReference type="Gene3D" id="3.20.20.80">
    <property type="entry name" value="Glycosidases"/>
    <property type="match status" value="1"/>
</dbReference>
<keyword evidence="3" id="KW-0326">Glycosidase</keyword>
<gene>
    <name evidence="5" type="ORF">ATC1_131778</name>
</gene>
<keyword evidence="2" id="KW-0378">Hydrolase</keyword>
<name>A0A0S7BXQ5_9CHLR</name>
<dbReference type="InterPro" id="IPR001360">
    <property type="entry name" value="Glyco_hydro_1"/>
</dbReference>
<keyword evidence="6" id="KW-1185">Reference proteome</keyword>
<dbReference type="GO" id="GO:0008422">
    <property type="term" value="F:beta-glucosidase activity"/>
    <property type="evidence" value="ECO:0007669"/>
    <property type="project" value="TreeGrafter"/>
</dbReference>
<dbReference type="InterPro" id="IPR017853">
    <property type="entry name" value="GH"/>
</dbReference>
<dbReference type="EMBL" id="DF968181">
    <property type="protein sequence ID" value="GAP41782.1"/>
    <property type="molecule type" value="Genomic_DNA"/>
</dbReference>
<dbReference type="STRING" id="1678840.ATC1_131778"/>
<evidence type="ECO:0000313" key="6">
    <source>
        <dbReference type="Proteomes" id="UP000053370"/>
    </source>
</evidence>
<dbReference type="Proteomes" id="UP000053370">
    <property type="component" value="Unassembled WGS sequence"/>
</dbReference>
<dbReference type="Pfam" id="PF00232">
    <property type="entry name" value="Glyco_hydro_1"/>
    <property type="match status" value="1"/>
</dbReference>
<dbReference type="PANTHER" id="PTHR10353">
    <property type="entry name" value="GLYCOSYL HYDROLASE"/>
    <property type="match status" value="1"/>
</dbReference>